<dbReference type="InterPro" id="IPR036291">
    <property type="entry name" value="NAD(P)-bd_dom_sf"/>
</dbReference>
<dbReference type="Gene3D" id="3.40.50.720">
    <property type="entry name" value="NAD(P)-binding Rossmann-like Domain"/>
    <property type="match status" value="1"/>
</dbReference>
<reference evidence="3 4" key="1">
    <citation type="submission" date="2021-07" db="EMBL/GenBank/DDBJ databases">
        <title>Sequencing Streptomyces halstedii LGO-A4 genome an citrus endophytic actinomycete.</title>
        <authorList>
            <person name="Samborskyy M."/>
            <person name="Scott N."/>
            <person name="Deglau R."/>
            <person name="Dickens S."/>
            <person name="Oliveira L.G."/>
        </authorList>
    </citation>
    <scope>NUCLEOTIDE SEQUENCE [LARGE SCALE GENOMIC DNA]</scope>
    <source>
        <strain evidence="3 4">LGO-A4</strain>
    </source>
</reference>
<name>A0ABS6TU96_STRHA</name>
<dbReference type="Pfam" id="PF03435">
    <property type="entry name" value="Sacchrp_dh_NADP"/>
    <property type="match status" value="1"/>
</dbReference>
<proteinExistence type="predicted"/>
<evidence type="ECO:0000256" key="1">
    <source>
        <dbReference type="SAM" id="MobiDB-lite"/>
    </source>
</evidence>
<protein>
    <submittedName>
        <fullName evidence="3">Saccharopine dehydrogenase NADP-binding domain-containing protein</fullName>
    </submittedName>
</protein>
<organism evidence="3 4">
    <name type="scientific">Streptomyces halstedii</name>
    <dbReference type="NCBI Taxonomy" id="1944"/>
    <lineage>
        <taxon>Bacteria</taxon>
        <taxon>Bacillati</taxon>
        <taxon>Actinomycetota</taxon>
        <taxon>Actinomycetes</taxon>
        <taxon>Kitasatosporales</taxon>
        <taxon>Streptomycetaceae</taxon>
        <taxon>Streptomyces</taxon>
    </lineage>
</organism>
<comment type="caution">
    <text evidence="3">The sequence shown here is derived from an EMBL/GenBank/DDBJ whole genome shotgun (WGS) entry which is preliminary data.</text>
</comment>
<feature type="region of interest" description="Disordered" evidence="1">
    <location>
        <begin position="355"/>
        <end position="385"/>
    </location>
</feature>
<dbReference type="InterPro" id="IPR005097">
    <property type="entry name" value="Sacchrp_dh_NADP-bd"/>
</dbReference>
<evidence type="ECO:0000313" key="3">
    <source>
        <dbReference type="EMBL" id="MBV7671603.1"/>
    </source>
</evidence>
<accession>A0ABS6TU96</accession>
<dbReference type="EMBL" id="JAHUVW010000001">
    <property type="protein sequence ID" value="MBV7671603.1"/>
    <property type="molecule type" value="Genomic_DNA"/>
</dbReference>
<feature type="domain" description="Saccharopine dehydrogenase NADP binding" evidence="2">
    <location>
        <begin position="9"/>
        <end position="106"/>
    </location>
</feature>
<evidence type="ECO:0000259" key="2">
    <source>
        <dbReference type="Pfam" id="PF03435"/>
    </source>
</evidence>
<dbReference type="Proteomes" id="UP000735541">
    <property type="component" value="Unassembled WGS sequence"/>
</dbReference>
<dbReference type="PANTHER" id="PTHR43781:SF1">
    <property type="entry name" value="SACCHAROPINE DEHYDROGENASE"/>
    <property type="match status" value="1"/>
</dbReference>
<sequence>MSRRRAPLIGIIGGYGAVGRSAARSLAAEGRFRLRLGGRDGEAARACAARLPAPAEAMAVDAGDPRSLGRFSQGCRTVLNCAGPAYLLVDRARRAAFAAGADYVDVMDDGRTADPVPGRTAVLSAGLTPGLSGLLPGLLSQGLRPGGEFTGCYAGLGTLTRTGALDYLLSAERGYGTPMAVWRGGVVPSALAVERHFPVPGVPRPLVAHPFLTEELVDRARELGLGEARWYNAFDGDAVLGTLNRARGGHPGPRDLAARAEELVRSSALDAAGRTPYHVLWGRLEGSDQEGNAVSRAIVIRGEDGSGLTGAVGAFAAAAVCGGQVLRGVHQASAVLSPRAVVDWLRTGVPGVTVRQTTVSSSPDAEHGRGPGDGTEAGGVEEGTL</sequence>
<gene>
    <name evidence="3" type="ORF">STHAL_19330</name>
</gene>
<evidence type="ECO:0000313" key="4">
    <source>
        <dbReference type="Proteomes" id="UP000735541"/>
    </source>
</evidence>
<feature type="compositionally biased region" description="Gly residues" evidence="1">
    <location>
        <begin position="371"/>
        <end position="385"/>
    </location>
</feature>
<dbReference type="RefSeq" id="WP_228870276.1">
    <property type="nucleotide sequence ID" value="NZ_JAHUVW010000001.1"/>
</dbReference>
<dbReference type="PANTHER" id="PTHR43781">
    <property type="entry name" value="SACCHAROPINE DEHYDROGENASE"/>
    <property type="match status" value="1"/>
</dbReference>
<keyword evidence="4" id="KW-1185">Reference proteome</keyword>
<dbReference type="SUPFAM" id="SSF51735">
    <property type="entry name" value="NAD(P)-binding Rossmann-fold domains"/>
    <property type="match status" value="1"/>
</dbReference>